<keyword evidence="1" id="KW-0802">TPR repeat</keyword>
<dbReference type="Proteomes" id="UP000030403">
    <property type="component" value="Unassembled WGS sequence"/>
</dbReference>
<accession>A0A0A5FZB6</accession>
<protein>
    <recommendedName>
        <fullName evidence="4">Tetratricopeptide repeat protein</fullName>
    </recommendedName>
</protein>
<dbReference type="STRING" id="1385511.GCA_000425225_02500"/>
<keyword evidence="3" id="KW-1185">Reference proteome</keyword>
<feature type="repeat" description="TPR" evidence="1">
    <location>
        <begin position="398"/>
        <end position="431"/>
    </location>
</feature>
<dbReference type="AlphaFoldDB" id="A0A0A5FZB6"/>
<organism evidence="2 3">
    <name type="scientific">Pontibacillus marinus BH030004 = DSM 16465</name>
    <dbReference type="NCBI Taxonomy" id="1385511"/>
    <lineage>
        <taxon>Bacteria</taxon>
        <taxon>Bacillati</taxon>
        <taxon>Bacillota</taxon>
        <taxon>Bacilli</taxon>
        <taxon>Bacillales</taxon>
        <taxon>Bacillaceae</taxon>
        <taxon>Pontibacillus</taxon>
    </lineage>
</organism>
<reference evidence="2 3" key="1">
    <citation type="submission" date="2013-08" db="EMBL/GenBank/DDBJ databases">
        <authorList>
            <person name="Huang J."/>
            <person name="Wang G."/>
        </authorList>
    </citation>
    <scope>NUCLEOTIDE SEQUENCE [LARGE SCALE GENOMIC DNA]</scope>
    <source>
        <strain evidence="2 3">BH030004</strain>
    </source>
</reference>
<dbReference type="PROSITE" id="PS50005">
    <property type="entry name" value="TPR"/>
    <property type="match status" value="1"/>
</dbReference>
<name>A0A0A5FZB6_9BACI</name>
<evidence type="ECO:0008006" key="4">
    <source>
        <dbReference type="Google" id="ProtNLM"/>
    </source>
</evidence>
<evidence type="ECO:0000313" key="3">
    <source>
        <dbReference type="Proteomes" id="UP000030403"/>
    </source>
</evidence>
<dbReference type="eggNOG" id="COG3071">
    <property type="taxonomic scope" value="Bacteria"/>
</dbReference>
<comment type="caution">
    <text evidence="2">The sequence shown here is derived from an EMBL/GenBank/DDBJ whole genome shotgun (WGS) entry which is preliminary data.</text>
</comment>
<dbReference type="Gene3D" id="1.25.40.10">
    <property type="entry name" value="Tetratricopeptide repeat domain"/>
    <property type="match status" value="1"/>
</dbReference>
<dbReference type="InterPro" id="IPR011990">
    <property type="entry name" value="TPR-like_helical_dom_sf"/>
</dbReference>
<proteinExistence type="predicted"/>
<dbReference type="RefSeq" id="WP_027446197.1">
    <property type="nucleotide sequence ID" value="NZ_AULJ01000031.1"/>
</dbReference>
<dbReference type="OrthoDB" id="2676051at2"/>
<dbReference type="SUPFAM" id="SSF48452">
    <property type="entry name" value="TPR-like"/>
    <property type="match status" value="1"/>
</dbReference>
<dbReference type="InterPro" id="IPR019734">
    <property type="entry name" value="TPR_rpt"/>
</dbReference>
<sequence length="464" mass="54976">MSQPKVTIKDQKQQYTLFVNRMTVYKQGKIVECTDDEAEQYYMFFYKQKYLNVVKAKALKADSYAQSALDKGITFHAPHPLIDATISETEPYKKHLFNDLFPKLKQKYNYEEVTLIASFFESFIKKEQLIKFIKTMFYENRRNGKMFACYRIYRVLANFAPSNSFVRSLASTLDFKKFEPLYEQLNTSLKEKDPIYYEQVLHDHLHDDDEAFQKLSQFLQEEERGIDDLAISIQKFEKDQTDTWYTFVQHKIKFHFQGKAYMQLLEDLFSRVPSNEMLQKDLLDQYVQLDCPEKALNLIATQHLDLREDQLESFNKVLSHINLEESDVKTEELNTVIATLFKKIPNQAVLLLEKAIKMLMKDQSISYIQKWLKPLRGIPQADPIIEKVDQMQVLQDEPNKQLELGELYYEFNQMNEAIECFSWEMELHDQNPKPVQWLSKIYNELGQSHEAKAYQKLYVDMVKA</sequence>
<evidence type="ECO:0000256" key="1">
    <source>
        <dbReference type="PROSITE-ProRule" id="PRU00339"/>
    </source>
</evidence>
<evidence type="ECO:0000313" key="2">
    <source>
        <dbReference type="EMBL" id="KGX84165.1"/>
    </source>
</evidence>
<dbReference type="EMBL" id="AVPF01000065">
    <property type="protein sequence ID" value="KGX84165.1"/>
    <property type="molecule type" value="Genomic_DNA"/>
</dbReference>
<gene>
    <name evidence="2" type="ORF">N783_18945</name>
</gene>